<sequence length="124" mass="14148">MFERLFHDECIFRLNGNCFQVLRCPRKWAEYAIYAIVNHIELPAGDKLFNVNLLPVETLRRSSRTSSSSDITSPRSGQVARNDCRSRIATDYLGLMLDIAYPLPDRSELVSLAWPSASQEIEGR</sequence>
<evidence type="ECO:0000313" key="2">
    <source>
        <dbReference type="EMBL" id="CAG8536912.1"/>
    </source>
</evidence>
<name>A0A9N9FHM7_9GLOM</name>
<feature type="region of interest" description="Disordered" evidence="1">
    <location>
        <begin position="60"/>
        <end position="82"/>
    </location>
</feature>
<dbReference type="AlphaFoldDB" id="A0A9N9FHM7"/>
<gene>
    <name evidence="2" type="ORF">POCULU_LOCUS4339</name>
</gene>
<dbReference type="Proteomes" id="UP000789572">
    <property type="component" value="Unassembled WGS sequence"/>
</dbReference>
<organism evidence="2 3">
    <name type="scientific">Paraglomus occultum</name>
    <dbReference type="NCBI Taxonomy" id="144539"/>
    <lineage>
        <taxon>Eukaryota</taxon>
        <taxon>Fungi</taxon>
        <taxon>Fungi incertae sedis</taxon>
        <taxon>Mucoromycota</taxon>
        <taxon>Glomeromycotina</taxon>
        <taxon>Glomeromycetes</taxon>
        <taxon>Paraglomerales</taxon>
        <taxon>Paraglomeraceae</taxon>
        <taxon>Paraglomus</taxon>
    </lineage>
</organism>
<feature type="compositionally biased region" description="Low complexity" evidence="1">
    <location>
        <begin position="64"/>
        <end position="76"/>
    </location>
</feature>
<evidence type="ECO:0000256" key="1">
    <source>
        <dbReference type="SAM" id="MobiDB-lite"/>
    </source>
</evidence>
<keyword evidence="3" id="KW-1185">Reference proteome</keyword>
<evidence type="ECO:0000313" key="3">
    <source>
        <dbReference type="Proteomes" id="UP000789572"/>
    </source>
</evidence>
<protein>
    <submittedName>
        <fullName evidence="2">1930_t:CDS:1</fullName>
    </submittedName>
</protein>
<reference evidence="2" key="1">
    <citation type="submission" date="2021-06" db="EMBL/GenBank/DDBJ databases">
        <authorList>
            <person name="Kallberg Y."/>
            <person name="Tangrot J."/>
            <person name="Rosling A."/>
        </authorList>
    </citation>
    <scope>NUCLEOTIDE SEQUENCE</scope>
    <source>
        <strain evidence="2">IA702</strain>
    </source>
</reference>
<dbReference type="EMBL" id="CAJVPJ010000555">
    <property type="protein sequence ID" value="CAG8536912.1"/>
    <property type="molecule type" value="Genomic_DNA"/>
</dbReference>
<comment type="caution">
    <text evidence="2">The sequence shown here is derived from an EMBL/GenBank/DDBJ whole genome shotgun (WGS) entry which is preliminary data.</text>
</comment>
<accession>A0A9N9FHM7</accession>
<proteinExistence type="predicted"/>